<dbReference type="Gene3D" id="3.40.630.30">
    <property type="match status" value="1"/>
</dbReference>
<evidence type="ECO:0000256" key="2">
    <source>
        <dbReference type="ARBA" id="ARBA00022801"/>
    </source>
</evidence>
<dbReference type="InterPro" id="IPR003293">
    <property type="entry name" value="Nudix_hydrolase6-like"/>
</dbReference>
<comment type="caution">
    <text evidence="5">The sequence shown here is derived from an EMBL/GenBank/DDBJ whole genome shotgun (WGS) entry which is preliminary data.</text>
</comment>
<dbReference type="GO" id="GO:0051287">
    <property type="term" value="F:NAD binding"/>
    <property type="evidence" value="ECO:0007669"/>
    <property type="project" value="TreeGrafter"/>
</dbReference>
<dbReference type="PROSITE" id="PS00893">
    <property type="entry name" value="NUDIX_BOX"/>
    <property type="match status" value="1"/>
</dbReference>
<dbReference type="Pfam" id="PF18290">
    <property type="entry name" value="Nudix_hydro"/>
    <property type="match status" value="1"/>
</dbReference>
<accession>A0A0Q2MAN3</accession>
<evidence type="ECO:0000256" key="1">
    <source>
        <dbReference type="ARBA" id="ARBA00001946"/>
    </source>
</evidence>
<dbReference type="GO" id="GO:0035529">
    <property type="term" value="F:NADH pyrophosphatase activity"/>
    <property type="evidence" value="ECO:0007669"/>
    <property type="project" value="TreeGrafter"/>
</dbReference>
<dbReference type="Proteomes" id="UP000051221">
    <property type="component" value="Unassembled WGS sequence"/>
</dbReference>
<dbReference type="RefSeq" id="WP_055466603.1">
    <property type="nucleotide sequence ID" value="NZ_LKHS01000015.1"/>
</dbReference>
<evidence type="ECO:0000313" key="5">
    <source>
        <dbReference type="EMBL" id="KQH84850.1"/>
    </source>
</evidence>
<dbReference type="Gene3D" id="3.90.79.10">
    <property type="entry name" value="Nucleoside Triphosphate Pyrophosphohydrolase"/>
    <property type="match status" value="1"/>
</dbReference>
<proteinExistence type="inferred from homology"/>
<evidence type="ECO:0000256" key="3">
    <source>
        <dbReference type="RuleBase" id="RU003476"/>
    </source>
</evidence>
<keyword evidence="6" id="KW-1185">Reference proteome</keyword>
<dbReference type="InParanoid" id="A0A0Q2MAN3"/>
<evidence type="ECO:0000313" key="6">
    <source>
        <dbReference type="Proteomes" id="UP000051221"/>
    </source>
</evidence>
<dbReference type="EMBL" id="LKHS01000015">
    <property type="protein sequence ID" value="KQH84850.1"/>
    <property type="molecule type" value="Genomic_DNA"/>
</dbReference>
<keyword evidence="2 3" id="KW-0378">Hydrolase</keyword>
<dbReference type="InterPro" id="IPR000086">
    <property type="entry name" value="NUDIX_hydrolase_dom"/>
</dbReference>
<dbReference type="CDD" id="cd04670">
    <property type="entry name" value="NUDIX_ASFGF2_Nudt6"/>
    <property type="match status" value="1"/>
</dbReference>
<dbReference type="GO" id="GO:0047631">
    <property type="term" value="F:ADP-ribose diphosphatase activity"/>
    <property type="evidence" value="ECO:0007669"/>
    <property type="project" value="TreeGrafter"/>
</dbReference>
<feature type="domain" description="Nudix hydrolase" evidence="4">
    <location>
        <begin position="91"/>
        <end position="219"/>
    </location>
</feature>
<dbReference type="InterPro" id="IPR040618">
    <property type="entry name" value="Pre-Nudix"/>
</dbReference>
<name>A0A0Q2MAN3_VIBFU</name>
<sequence>MKFELDKFNGIIIGREDVPADVDTFHAQLADIVAFAHAEAKNIIWLTLPIGLSHLVPIATELGFVFHNCLEDEVTLIHKAPSTTFIPFIPTHTLGAGAIVKNSLGQLLVIKEHGMKGYKLPGGHIELGEKIETAIIREVLEETGVETEFDSILGFTTRHPFQFGKTNMYLVCKLTALSETINIHDTDEIAEAKWLDVSAFLSDDNNAYFNRQMVDALHDADGLKAFEPENNTGPYRKHETFFAKVSRD</sequence>
<dbReference type="AlphaFoldDB" id="A0A0Q2MAN3"/>
<dbReference type="SUPFAM" id="SSF55811">
    <property type="entry name" value="Nudix"/>
    <property type="match status" value="1"/>
</dbReference>
<dbReference type="PANTHER" id="PTHR13994:SF13">
    <property type="entry name" value="FI03680P"/>
    <property type="match status" value="1"/>
</dbReference>
<dbReference type="PROSITE" id="PS51462">
    <property type="entry name" value="NUDIX"/>
    <property type="match status" value="1"/>
</dbReference>
<comment type="similarity">
    <text evidence="3">Belongs to the Nudix hydrolase family.</text>
</comment>
<dbReference type="InterPro" id="IPR020084">
    <property type="entry name" value="NUDIX_hydrolase_CS"/>
</dbReference>
<gene>
    <name evidence="5" type="ORF">AMR76_16265</name>
</gene>
<comment type="cofactor">
    <cofactor evidence="1">
        <name>Mg(2+)</name>
        <dbReference type="ChEBI" id="CHEBI:18420"/>
    </cofactor>
</comment>
<reference evidence="5 6" key="1">
    <citation type="submission" date="2015-08" db="EMBL/GenBank/DDBJ databases">
        <title>Antibacterial properties of a collection of Vibrionaceae strains.</title>
        <authorList>
            <person name="Giubergia S."/>
        </authorList>
    </citation>
    <scope>NUCLEOTIDE SEQUENCE [LARGE SCALE GENOMIC DNA]</scope>
    <source>
        <strain evidence="5 6">S0821</strain>
    </source>
</reference>
<organism evidence="5 6">
    <name type="scientific">Vibrio furnissii</name>
    <dbReference type="NCBI Taxonomy" id="29494"/>
    <lineage>
        <taxon>Bacteria</taxon>
        <taxon>Pseudomonadati</taxon>
        <taxon>Pseudomonadota</taxon>
        <taxon>Gammaproteobacteria</taxon>
        <taxon>Vibrionales</taxon>
        <taxon>Vibrionaceae</taxon>
        <taxon>Vibrio</taxon>
    </lineage>
</organism>
<dbReference type="PANTHER" id="PTHR13994">
    <property type="entry name" value="NUDIX HYDROLASE RELATED"/>
    <property type="match status" value="1"/>
</dbReference>
<dbReference type="InterPro" id="IPR020476">
    <property type="entry name" value="Nudix_hydrolase"/>
</dbReference>
<dbReference type="PRINTS" id="PR00502">
    <property type="entry name" value="NUDIXFAMILY"/>
</dbReference>
<dbReference type="InterPro" id="IPR015797">
    <property type="entry name" value="NUDIX_hydrolase-like_dom_sf"/>
</dbReference>
<protein>
    <submittedName>
        <fullName evidence="5">DNA mismatch repair protein MutT</fullName>
    </submittedName>
</protein>
<dbReference type="Pfam" id="PF00293">
    <property type="entry name" value="NUDIX"/>
    <property type="match status" value="1"/>
</dbReference>
<evidence type="ECO:0000259" key="4">
    <source>
        <dbReference type="PROSITE" id="PS51462"/>
    </source>
</evidence>